<comment type="caution">
    <text evidence="2">The sequence shown here is derived from an EMBL/GenBank/DDBJ whole genome shotgun (WGS) entry which is preliminary data.</text>
</comment>
<dbReference type="Pfam" id="PF09418">
    <property type="entry name" value="DUF2009"/>
    <property type="match status" value="3"/>
</dbReference>
<dbReference type="PANTHER" id="PTHR31560:SF0">
    <property type="entry name" value="UPF0652 PROTEIN C22H10.08"/>
    <property type="match status" value="1"/>
</dbReference>
<feature type="domain" description="Non-canonical E2 ubiquitin-conjugating enzyme C-terminal" evidence="1">
    <location>
        <begin position="449"/>
        <end position="480"/>
    </location>
</feature>
<dbReference type="EMBL" id="CANTFK010000020">
    <property type="protein sequence ID" value="CAI5704839.1"/>
    <property type="molecule type" value="Genomic_DNA"/>
</dbReference>
<evidence type="ECO:0000259" key="1">
    <source>
        <dbReference type="Pfam" id="PF09418"/>
    </source>
</evidence>
<feature type="domain" description="Non-canonical E2 ubiquitin-conjugating enzyme C-terminal" evidence="1">
    <location>
        <begin position="221"/>
        <end position="373"/>
    </location>
</feature>
<evidence type="ECO:0000313" key="2">
    <source>
        <dbReference type="EMBL" id="CAI5704839.1"/>
    </source>
</evidence>
<gene>
    <name evidence="2" type="ORF">PFR002_LOCUS346</name>
</gene>
<protein>
    <recommendedName>
        <fullName evidence="1">Non-canonical E2 ubiquitin-conjugating enzyme C-terminal domain-containing protein</fullName>
    </recommendedName>
</protein>
<feature type="domain" description="Non-canonical E2 ubiquitin-conjugating enzyme C-terminal" evidence="1">
    <location>
        <begin position="121"/>
        <end position="220"/>
    </location>
</feature>
<dbReference type="InterPro" id="IPR018553">
    <property type="entry name" value="E2_Ub-conjug_enz"/>
</dbReference>
<dbReference type="InterPro" id="IPR057668">
    <property type="entry name" value="E2_Ub-conjug_enz_C"/>
</dbReference>
<sequence>MKWIDTNESNSEMDEILVKEWFNEKKSLKFVEDLEKDVVEKRTAEIIKKDFNVDEELEKGDEDELNGDKSSSEEDIFIAVHGTVDLDSASDDSESNEPAPRRNICDLMGHYLLDYPSPDSPVRLTNGNVNAANAQAAAEMLERANYTDKPDTPKFLPAAKRVRAQLQDVCGFLSALAVASDYKAGEEILDEKKFADCAEFFLQEMFELGRRYKIMNPEKCAKIRTVHDVAEAGGALDMLRDSRIQTATRVVAPEGKSRSQIQRQIKQKEQAIQALSDKYESRRFSRDCLQQCLYSIADNNYHLYFERDPIDRMITFLVTNFNPDDEDGDSSLAIISGNDGARLSHSHDRQYNYVLQFLTLWREIAHNMFRLLMRTYSPMAHDSWVGSSVIRFGDKNVPTRSCSSTSTPRHHVRWGSHAEAHYSGKLLSPSFRRQRSGQFFSRLDHALMDDLRASAWNWCSNLHTKPFFPNFKITGFVGFDDKFG</sequence>
<dbReference type="AlphaFoldDB" id="A0AAV0SPB6"/>
<accession>A0AAV0SPB6</accession>
<dbReference type="PANTHER" id="PTHR31560">
    <property type="entry name" value="UPF0652 PROTEIN C16A11.03C-RELATED"/>
    <property type="match status" value="1"/>
</dbReference>
<proteinExistence type="predicted"/>
<name>A0AAV0SPB6_9STRA</name>
<reference evidence="2" key="1">
    <citation type="submission" date="2022-12" db="EMBL/GenBank/DDBJ databases">
        <authorList>
            <person name="Webb A."/>
        </authorList>
    </citation>
    <scope>NUCLEOTIDE SEQUENCE</scope>
    <source>
        <strain evidence="2">Pf2</strain>
    </source>
</reference>
<dbReference type="Proteomes" id="UP001159659">
    <property type="component" value="Unassembled WGS sequence"/>
</dbReference>
<evidence type="ECO:0000313" key="3">
    <source>
        <dbReference type="Proteomes" id="UP001159659"/>
    </source>
</evidence>
<organism evidence="2 3">
    <name type="scientific">Peronospora farinosa</name>
    <dbReference type="NCBI Taxonomy" id="134698"/>
    <lineage>
        <taxon>Eukaryota</taxon>
        <taxon>Sar</taxon>
        <taxon>Stramenopiles</taxon>
        <taxon>Oomycota</taxon>
        <taxon>Peronosporomycetes</taxon>
        <taxon>Peronosporales</taxon>
        <taxon>Peronosporaceae</taxon>
        <taxon>Peronospora</taxon>
    </lineage>
</organism>